<dbReference type="InterPro" id="IPR000719">
    <property type="entry name" value="Prot_kinase_dom"/>
</dbReference>
<evidence type="ECO:0000256" key="5">
    <source>
        <dbReference type="ARBA" id="ARBA00022777"/>
    </source>
</evidence>
<keyword evidence="4" id="KW-0547">Nucleotide-binding</keyword>
<dbReference type="AlphaFoldDB" id="N1Q2W1"/>
<name>N1Q2W1_DOTSN</name>
<feature type="region of interest" description="Disordered" evidence="9">
    <location>
        <begin position="1"/>
        <end position="144"/>
    </location>
</feature>
<dbReference type="InterPro" id="IPR011009">
    <property type="entry name" value="Kinase-like_dom_sf"/>
</dbReference>
<gene>
    <name evidence="11" type="ORF">DOTSEDRAFT_68372</name>
</gene>
<keyword evidence="5" id="KW-0418">Kinase</keyword>
<dbReference type="Gene3D" id="1.10.510.10">
    <property type="entry name" value="Transferase(Phosphotransferase) domain 1"/>
    <property type="match status" value="1"/>
</dbReference>
<keyword evidence="3" id="KW-0808">Transferase</keyword>
<dbReference type="eggNOG" id="ENOG502RHCT">
    <property type="taxonomic scope" value="Eukaryota"/>
</dbReference>
<dbReference type="OMA" id="PENFVWH"/>
<dbReference type="InterPro" id="IPR050660">
    <property type="entry name" value="NEK_Ser/Thr_kinase"/>
</dbReference>
<dbReference type="GO" id="GO:0005524">
    <property type="term" value="F:ATP binding"/>
    <property type="evidence" value="ECO:0007669"/>
    <property type="project" value="UniProtKB-KW"/>
</dbReference>
<evidence type="ECO:0000256" key="1">
    <source>
        <dbReference type="ARBA" id="ARBA00012513"/>
    </source>
</evidence>
<feature type="compositionally biased region" description="Polar residues" evidence="9">
    <location>
        <begin position="102"/>
        <end position="126"/>
    </location>
</feature>
<dbReference type="PANTHER" id="PTHR43671">
    <property type="entry name" value="SERINE/THREONINE-PROTEIN KINASE NEK"/>
    <property type="match status" value="1"/>
</dbReference>
<reference evidence="12" key="1">
    <citation type="journal article" date="2012" name="PLoS Genet.">
        <title>The genomes of the fungal plant pathogens Cladosporium fulvum and Dothistroma septosporum reveal adaptation to different hosts and lifestyles but also signatures of common ancestry.</title>
        <authorList>
            <person name="de Wit P.J.G.M."/>
            <person name="van der Burgt A."/>
            <person name="Oekmen B."/>
            <person name="Stergiopoulos I."/>
            <person name="Abd-Elsalam K.A."/>
            <person name="Aerts A.L."/>
            <person name="Bahkali A.H."/>
            <person name="Beenen H.G."/>
            <person name="Chettri P."/>
            <person name="Cox M.P."/>
            <person name="Datema E."/>
            <person name="de Vries R.P."/>
            <person name="Dhillon B."/>
            <person name="Ganley A.R."/>
            <person name="Griffiths S.A."/>
            <person name="Guo Y."/>
            <person name="Hamelin R.C."/>
            <person name="Henrissat B."/>
            <person name="Kabir M.S."/>
            <person name="Jashni M.K."/>
            <person name="Kema G."/>
            <person name="Klaubauf S."/>
            <person name="Lapidus A."/>
            <person name="Levasseur A."/>
            <person name="Lindquist E."/>
            <person name="Mehrabi R."/>
            <person name="Ohm R.A."/>
            <person name="Owen T.J."/>
            <person name="Salamov A."/>
            <person name="Schwelm A."/>
            <person name="Schijlen E."/>
            <person name="Sun H."/>
            <person name="van den Burg H.A."/>
            <person name="van Ham R.C.H.J."/>
            <person name="Zhang S."/>
            <person name="Goodwin S.B."/>
            <person name="Grigoriev I.V."/>
            <person name="Collemare J."/>
            <person name="Bradshaw R.E."/>
        </authorList>
    </citation>
    <scope>NUCLEOTIDE SEQUENCE [LARGE SCALE GENOMIC DNA]</scope>
    <source>
        <strain evidence="12">NZE10 / CBS 128990</strain>
    </source>
</reference>
<keyword evidence="2" id="KW-0723">Serine/threonine-protein kinase</keyword>
<comment type="catalytic activity">
    <reaction evidence="8">
        <text>L-seryl-[protein] + ATP = O-phospho-L-seryl-[protein] + ADP + H(+)</text>
        <dbReference type="Rhea" id="RHEA:17989"/>
        <dbReference type="Rhea" id="RHEA-COMP:9863"/>
        <dbReference type="Rhea" id="RHEA-COMP:11604"/>
        <dbReference type="ChEBI" id="CHEBI:15378"/>
        <dbReference type="ChEBI" id="CHEBI:29999"/>
        <dbReference type="ChEBI" id="CHEBI:30616"/>
        <dbReference type="ChEBI" id="CHEBI:83421"/>
        <dbReference type="ChEBI" id="CHEBI:456216"/>
        <dbReference type="EC" id="2.7.11.1"/>
    </reaction>
</comment>
<dbReference type="PANTHER" id="PTHR43671:SF98">
    <property type="entry name" value="SERINE_THREONINE-PROTEIN KINASE NEK11"/>
    <property type="match status" value="1"/>
</dbReference>
<protein>
    <recommendedName>
        <fullName evidence="1">non-specific serine/threonine protein kinase</fullName>
        <ecNumber evidence="1">2.7.11.1</ecNumber>
    </recommendedName>
</protein>
<feature type="domain" description="Protein kinase" evidence="10">
    <location>
        <begin position="90"/>
        <end position="496"/>
    </location>
</feature>
<evidence type="ECO:0000256" key="2">
    <source>
        <dbReference type="ARBA" id="ARBA00022527"/>
    </source>
</evidence>
<evidence type="ECO:0000313" key="11">
    <source>
        <dbReference type="EMBL" id="EME49568.1"/>
    </source>
</evidence>
<keyword evidence="12" id="KW-1185">Reference proteome</keyword>
<evidence type="ECO:0000313" key="12">
    <source>
        <dbReference type="Proteomes" id="UP000016933"/>
    </source>
</evidence>
<dbReference type="EMBL" id="KB446535">
    <property type="protein sequence ID" value="EME49568.1"/>
    <property type="molecule type" value="Genomic_DNA"/>
</dbReference>
<evidence type="ECO:0000256" key="7">
    <source>
        <dbReference type="ARBA" id="ARBA00047899"/>
    </source>
</evidence>
<proteinExistence type="predicted"/>
<dbReference type="PROSITE" id="PS50011">
    <property type="entry name" value="PROTEIN_KINASE_DOM"/>
    <property type="match status" value="1"/>
</dbReference>
<organism evidence="11 12">
    <name type="scientific">Dothistroma septosporum (strain NZE10 / CBS 128990)</name>
    <name type="common">Red band needle blight fungus</name>
    <name type="synonym">Mycosphaerella pini</name>
    <dbReference type="NCBI Taxonomy" id="675120"/>
    <lineage>
        <taxon>Eukaryota</taxon>
        <taxon>Fungi</taxon>
        <taxon>Dikarya</taxon>
        <taxon>Ascomycota</taxon>
        <taxon>Pezizomycotina</taxon>
        <taxon>Dothideomycetes</taxon>
        <taxon>Dothideomycetidae</taxon>
        <taxon>Mycosphaerellales</taxon>
        <taxon>Mycosphaerellaceae</taxon>
        <taxon>Dothistroma</taxon>
    </lineage>
</organism>
<reference evidence="11 12" key="2">
    <citation type="journal article" date="2012" name="PLoS Pathog.">
        <title>Diverse lifestyles and strategies of plant pathogenesis encoded in the genomes of eighteen Dothideomycetes fungi.</title>
        <authorList>
            <person name="Ohm R.A."/>
            <person name="Feau N."/>
            <person name="Henrissat B."/>
            <person name="Schoch C.L."/>
            <person name="Horwitz B.A."/>
            <person name="Barry K.W."/>
            <person name="Condon B.J."/>
            <person name="Copeland A.C."/>
            <person name="Dhillon B."/>
            <person name="Glaser F."/>
            <person name="Hesse C.N."/>
            <person name="Kosti I."/>
            <person name="LaButti K."/>
            <person name="Lindquist E.A."/>
            <person name="Lucas S."/>
            <person name="Salamov A.A."/>
            <person name="Bradshaw R.E."/>
            <person name="Ciuffetti L."/>
            <person name="Hamelin R.C."/>
            <person name="Kema G.H.J."/>
            <person name="Lawrence C."/>
            <person name="Scott J.A."/>
            <person name="Spatafora J.W."/>
            <person name="Turgeon B.G."/>
            <person name="de Wit P.J.G.M."/>
            <person name="Zhong S."/>
            <person name="Goodwin S.B."/>
            <person name="Grigoriev I.V."/>
        </authorList>
    </citation>
    <scope>NUCLEOTIDE SEQUENCE [LARGE SCALE GENOMIC DNA]</scope>
    <source>
        <strain evidence="12">NZE10 / CBS 128990</strain>
    </source>
</reference>
<dbReference type="Proteomes" id="UP000016933">
    <property type="component" value="Unassembled WGS sequence"/>
</dbReference>
<dbReference type="EC" id="2.7.11.1" evidence="1"/>
<dbReference type="GO" id="GO:0004674">
    <property type="term" value="F:protein serine/threonine kinase activity"/>
    <property type="evidence" value="ECO:0007669"/>
    <property type="project" value="UniProtKB-KW"/>
</dbReference>
<accession>N1Q2W1</accession>
<feature type="region of interest" description="Disordered" evidence="9">
    <location>
        <begin position="517"/>
        <end position="547"/>
    </location>
</feature>
<dbReference type="STRING" id="675120.N1Q2W1"/>
<evidence type="ECO:0000259" key="10">
    <source>
        <dbReference type="PROSITE" id="PS50011"/>
    </source>
</evidence>
<dbReference type="SUPFAM" id="SSF56112">
    <property type="entry name" value="Protein kinase-like (PK-like)"/>
    <property type="match status" value="1"/>
</dbReference>
<evidence type="ECO:0000256" key="3">
    <source>
        <dbReference type="ARBA" id="ARBA00022679"/>
    </source>
</evidence>
<dbReference type="HOGENOM" id="CLU_453415_0_0_1"/>
<keyword evidence="6" id="KW-0067">ATP-binding</keyword>
<dbReference type="SMART" id="SM00220">
    <property type="entry name" value="S_TKc"/>
    <property type="match status" value="1"/>
</dbReference>
<dbReference type="OrthoDB" id="310217at2759"/>
<evidence type="ECO:0000256" key="8">
    <source>
        <dbReference type="ARBA" id="ARBA00048679"/>
    </source>
</evidence>
<feature type="compositionally biased region" description="Basic and acidic residues" evidence="9">
    <location>
        <begin position="11"/>
        <end position="33"/>
    </location>
</feature>
<evidence type="ECO:0000256" key="4">
    <source>
        <dbReference type="ARBA" id="ARBA00022741"/>
    </source>
</evidence>
<feature type="compositionally biased region" description="Polar residues" evidence="9">
    <location>
        <begin position="48"/>
        <end position="70"/>
    </location>
</feature>
<sequence>MVEFHVPRASASEDEHVKKPPRRNVDLALKEVENSISLPKRKGVLKSVPSTDQHHQSQGVRSSVPGTSKVPSSESPPSSGKATPAEKLNTPPASPLGKGASSADQHQVFTPPSSRSSPQPLFSPQFNEKGVRKDNQPDPFPLRGNQVDRVKKRVFDRGRGRYVLHRSVPKPNTCTKSEMRATKRLLSYPGLVRLLDYHGFGGQETGTARSNSTPRKTVWDHADLGTLQTLLDRAEYSKGLPENFVWHVLLSVLKTALYLHTGYDFDRDVQHGSALLSSGSDDNAIPGFCTGSSTTSEPTSSHIWQPVVHNSINPWNISFYSHEEADIPGTPRYPHVKLSNLSRVTLLPSQDHETTPEDFPPLPKALQTNFQAPEVAWEYDFDPQGTKSDLWSIAAVAVVMMGGIGGIANQRKVKIWDDLAQRHVEVRPCSDEALHNETSRLIKAKKWRWSAADLNQKYPGEYSIELRCLLERLLTVVPAQRPDTLEAVVWASNYYVHWLRSVSAVNNATAEIGKDMDEMEEDSDTQNRIDRNRHVGGTTPMHTASPCEKTFTGRAPLNSQIEQVELPNLDLEVQSELSSEDFDPGPSAHLLHELELKRRVRR</sequence>
<evidence type="ECO:0000256" key="6">
    <source>
        <dbReference type="ARBA" id="ARBA00022840"/>
    </source>
</evidence>
<comment type="catalytic activity">
    <reaction evidence="7">
        <text>L-threonyl-[protein] + ATP = O-phospho-L-threonyl-[protein] + ADP + H(+)</text>
        <dbReference type="Rhea" id="RHEA:46608"/>
        <dbReference type="Rhea" id="RHEA-COMP:11060"/>
        <dbReference type="Rhea" id="RHEA-COMP:11605"/>
        <dbReference type="ChEBI" id="CHEBI:15378"/>
        <dbReference type="ChEBI" id="CHEBI:30013"/>
        <dbReference type="ChEBI" id="CHEBI:30616"/>
        <dbReference type="ChEBI" id="CHEBI:61977"/>
        <dbReference type="ChEBI" id="CHEBI:456216"/>
        <dbReference type="EC" id="2.7.11.1"/>
    </reaction>
</comment>
<evidence type="ECO:0000256" key="9">
    <source>
        <dbReference type="SAM" id="MobiDB-lite"/>
    </source>
</evidence>